<dbReference type="PANTHER" id="PTHR46832">
    <property type="entry name" value="5'-METHYLTHIOADENOSINE/S-ADENOSYLHOMOCYSTEINE NUCLEOSIDASE"/>
    <property type="match status" value="1"/>
</dbReference>
<dbReference type="AlphaFoldDB" id="A0A1Y6CVF0"/>
<dbReference type="Pfam" id="PF19955">
    <property type="entry name" value="EAD1"/>
    <property type="match status" value="1"/>
</dbReference>
<feature type="domain" description="Effector-associated" evidence="1">
    <location>
        <begin position="371"/>
        <end position="442"/>
    </location>
</feature>
<accession>A0A1Y6CVF0</accession>
<dbReference type="Proteomes" id="UP000192923">
    <property type="component" value="Unassembled WGS sequence"/>
</dbReference>
<dbReference type="GO" id="GO:0009116">
    <property type="term" value="P:nucleoside metabolic process"/>
    <property type="evidence" value="ECO:0007669"/>
    <property type="project" value="InterPro"/>
</dbReference>
<dbReference type="GO" id="GO:0008930">
    <property type="term" value="F:methylthioadenosine nucleosidase activity"/>
    <property type="evidence" value="ECO:0007669"/>
    <property type="project" value="TreeGrafter"/>
</dbReference>
<dbReference type="EMBL" id="FXAM01000001">
    <property type="protein sequence ID" value="SMF94381.1"/>
    <property type="molecule type" value="Genomic_DNA"/>
</dbReference>
<proteinExistence type="predicted"/>
<evidence type="ECO:0000313" key="2">
    <source>
        <dbReference type="EMBL" id="SMF94381.1"/>
    </source>
</evidence>
<organism evidence="2 3">
    <name type="scientific">Methylomagnum ishizawai</name>
    <dbReference type="NCBI Taxonomy" id="1760988"/>
    <lineage>
        <taxon>Bacteria</taxon>
        <taxon>Pseudomonadati</taxon>
        <taxon>Pseudomonadota</taxon>
        <taxon>Gammaproteobacteria</taxon>
        <taxon>Methylococcales</taxon>
        <taxon>Methylococcaceae</taxon>
        <taxon>Methylomagnum</taxon>
    </lineage>
</organism>
<reference evidence="2 3" key="1">
    <citation type="submission" date="2016-12" db="EMBL/GenBank/DDBJ databases">
        <authorList>
            <person name="Song W.-J."/>
            <person name="Kurnit D.M."/>
        </authorList>
    </citation>
    <scope>NUCLEOTIDE SEQUENCE [LARGE SCALE GENOMIC DNA]</scope>
    <source>
        <strain evidence="2 3">175</strain>
    </source>
</reference>
<dbReference type="InterPro" id="IPR035994">
    <property type="entry name" value="Nucleoside_phosphorylase_sf"/>
</dbReference>
<evidence type="ECO:0000313" key="3">
    <source>
        <dbReference type="Proteomes" id="UP000192923"/>
    </source>
</evidence>
<dbReference type="STRING" id="1760988.SAMN02949497_1694"/>
<dbReference type="SUPFAM" id="SSF53167">
    <property type="entry name" value="Purine and uridine phosphorylases"/>
    <property type="match status" value="1"/>
</dbReference>
<protein>
    <submittedName>
        <fullName evidence="2">Phosphorylase superfamily protein</fullName>
    </submittedName>
</protein>
<dbReference type="GO" id="GO:0005829">
    <property type="term" value="C:cytosol"/>
    <property type="evidence" value="ECO:0007669"/>
    <property type="project" value="TreeGrafter"/>
</dbReference>
<sequence length="451" mass="49979">MNFDANNDGGTAIDVLLICALKDEYDQVLHVADGLVSPEWKEHRLPDGWIVADSAFSTARNSPLTIRATHAEHMGREHAQAIASKLIQQQSAHCIAMSGICAGRRGEVALGDVIFADRLGSYDAGKLVVDEDGERRFQGDMFQFRPSPVWAQRMQHVKTPTDCAWLSERPKLPLENQENWVLLRILAGDDPRQHPDFKEACPDWNKVLTRLWEKRGWLEKPLVLTASGRAWAEELNLRYPAELPEPPAFKIHTAPILTGAAVTEDAGIFPRLSNSTAMRKVLGIEMEASALGAFGEIHNLPVLVAKGVSDYGDSFKDDRYQTFAARAAAECLIKLLRESADLFPAKKAAVHVSSAIFLRPSSLGIPNDLILALAEFYPDVREARALWERAGGRGSEVENIARPRDLWQRLWQNSMQGSAARPEALLRAALEDYPANPVFASHLASLIRQST</sequence>
<gene>
    <name evidence="2" type="ORF">SAMN02949497_1694</name>
</gene>
<dbReference type="GO" id="GO:0008782">
    <property type="term" value="F:adenosylhomocysteine nucleosidase activity"/>
    <property type="evidence" value="ECO:0007669"/>
    <property type="project" value="TreeGrafter"/>
</dbReference>
<dbReference type="Gene3D" id="3.40.50.1580">
    <property type="entry name" value="Nucleoside phosphorylase domain"/>
    <property type="match status" value="1"/>
</dbReference>
<dbReference type="PANTHER" id="PTHR46832:SF1">
    <property type="entry name" value="5'-METHYLTHIOADENOSINE_S-ADENOSYLHOMOCYSTEINE NUCLEOSIDASE"/>
    <property type="match status" value="1"/>
</dbReference>
<evidence type="ECO:0000259" key="1">
    <source>
        <dbReference type="Pfam" id="PF19955"/>
    </source>
</evidence>
<keyword evidence="3" id="KW-1185">Reference proteome</keyword>
<dbReference type="OrthoDB" id="2988699at2"/>
<dbReference type="GO" id="GO:0019284">
    <property type="term" value="P:L-methionine salvage from S-adenosylmethionine"/>
    <property type="evidence" value="ECO:0007669"/>
    <property type="project" value="TreeGrafter"/>
</dbReference>
<dbReference type="InterPro" id="IPR045430">
    <property type="entry name" value="EAD1"/>
</dbReference>
<name>A0A1Y6CVF0_9GAMM</name>